<comment type="caution">
    <text evidence="2">The sequence shown here is derived from an EMBL/GenBank/DDBJ whole genome shotgun (WGS) entry which is preliminary data.</text>
</comment>
<protein>
    <submittedName>
        <fullName evidence="2">Uncharacterized protein</fullName>
    </submittedName>
</protein>
<sequence>MQHQTTINELAALHGLFTTVDHITVPETDPATGITEEVTLPPPLIRSKTLRDDTRVFVLTPPGIHERIHVADGAPITVYYRDTLPAHQATPQQPAAPWPQPTAPQPAAPQHPAPPRRPAAPWHS</sequence>
<feature type="region of interest" description="Disordered" evidence="1">
    <location>
        <begin position="83"/>
        <end position="124"/>
    </location>
</feature>
<organism evidence="2 3">
    <name type="scientific">Streptomyces zhihengii</name>
    <dbReference type="NCBI Taxonomy" id="1818004"/>
    <lineage>
        <taxon>Bacteria</taxon>
        <taxon>Bacillati</taxon>
        <taxon>Actinomycetota</taxon>
        <taxon>Actinomycetes</taxon>
        <taxon>Kitasatosporales</taxon>
        <taxon>Streptomycetaceae</taxon>
        <taxon>Streptomyces</taxon>
    </lineage>
</organism>
<dbReference type="RefSeq" id="WP_205378185.1">
    <property type="nucleotide sequence ID" value="NZ_JAFEJA010000002.1"/>
</dbReference>
<reference evidence="2 3" key="1">
    <citation type="journal article" date="2016" name="Arch. Microbiol.">
        <title>Streptomyces zhihengii sp. nov., isolated from rhizospheric soil of Psammosilene tunicoides.</title>
        <authorList>
            <person name="Huang M.J."/>
            <person name="Fei J.J."/>
            <person name="Salam N."/>
            <person name="Kim C.J."/>
            <person name="Hozzein W.N."/>
            <person name="Xiao M."/>
            <person name="Huang H.Q."/>
            <person name="Li W.J."/>
        </authorList>
    </citation>
    <scope>NUCLEOTIDE SEQUENCE [LARGE SCALE GENOMIC DNA]</scope>
    <source>
        <strain evidence="2 3">YIM T102</strain>
    </source>
</reference>
<accession>A0ABS2V3A1</accession>
<proteinExistence type="predicted"/>
<feature type="compositionally biased region" description="Pro residues" evidence="1">
    <location>
        <begin position="94"/>
        <end position="118"/>
    </location>
</feature>
<evidence type="ECO:0000313" key="2">
    <source>
        <dbReference type="EMBL" id="MBM9624149.1"/>
    </source>
</evidence>
<evidence type="ECO:0000256" key="1">
    <source>
        <dbReference type="SAM" id="MobiDB-lite"/>
    </source>
</evidence>
<gene>
    <name evidence="2" type="ORF">JE024_36885</name>
</gene>
<dbReference type="Proteomes" id="UP000664109">
    <property type="component" value="Unassembled WGS sequence"/>
</dbReference>
<keyword evidence="3" id="KW-1185">Reference proteome</keyword>
<dbReference type="EMBL" id="JAFEJA010000002">
    <property type="protein sequence ID" value="MBM9624149.1"/>
    <property type="molecule type" value="Genomic_DNA"/>
</dbReference>
<evidence type="ECO:0000313" key="3">
    <source>
        <dbReference type="Proteomes" id="UP000664109"/>
    </source>
</evidence>
<name>A0ABS2V3A1_9ACTN</name>